<dbReference type="InterPro" id="IPR017592">
    <property type="entry name" value="Pilus_assmbl_Flp-typ_CpaB"/>
</dbReference>
<keyword evidence="5" id="KW-1185">Reference proteome</keyword>
<feature type="region of interest" description="Disordered" evidence="1">
    <location>
        <begin position="276"/>
        <end position="295"/>
    </location>
</feature>
<evidence type="ECO:0000256" key="2">
    <source>
        <dbReference type="SAM" id="Phobius"/>
    </source>
</evidence>
<dbReference type="NCBIfam" id="TIGR03177">
    <property type="entry name" value="pilus_cpaB"/>
    <property type="match status" value="1"/>
</dbReference>
<protein>
    <submittedName>
        <fullName evidence="4">Pilus assembly protein CpaB</fullName>
    </submittedName>
</protein>
<dbReference type="EMBL" id="FQXJ01000003">
    <property type="protein sequence ID" value="SHH10319.1"/>
    <property type="molecule type" value="Genomic_DNA"/>
</dbReference>
<name>A0A1M5Q970_9FIRM</name>
<evidence type="ECO:0000256" key="1">
    <source>
        <dbReference type="SAM" id="MobiDB-lite"/>
    </source>
</evidence>
<evidence type="ECO:0000259" key="3">
    <source>
        <dbReference type="SMART" id="SM00858"/>
    </source>
</evidence>
<dbReference type="InterPro" id="IPR031571">
    <property type="entry name" value="RcpC_dom"/>
</dbReference>
<sequence>MFRKRADKPSSENRNTVKVQRTKDDTLKSEPIKKALPKPKLNLNRFKNRTTIGIACIILAFLIVFGLSPLINKAAKAQTVIVRVEKDIEAGQRVTADKIEKVTVGGYNLPGNVAKRAEDVVGKYAIAGLKPGDYILSSKISSDPFFNNPYLYNLPEGKVAISVSLKSLASGLSGKLQNGDIVSLIAIGGNNGKKEAVRLPELEYVEVLAVTTKKGSDSNQQNQGESTEDQDIPATVILSVNPIQALKLAEYEENGKLHATLVSRGNEEKKQMLLAAQESIFSQSPEGKEGTASGE</sequence>
<feature type="region of interest" description="Disordered" evidence="1">
    <location>
        <begin position="1"/>
        <end position="24"/>
    </location>
</feature>
<dbReference type="Pfam" id="PF08666">
    <property type="entry name" value="SAF"/>
    <property type="match status" value="1"/>
</dbReference>
<keyword evidence="2" id="KW-1133">Transmembrane helix</keyword>
<dbReference type="SMART" id="SM00858">
    <property type="entry name" value="SAF"/>
    <property type="match status" value="1"/>
</dbReference>
<dbReference type="AlphaFoldDB" id="A0A1M5Q970"/>
<feature type="region of interest" description="Disordered" evidence="1">
    <location>
        <begin position="213"/>
        <end position="233"/>
    </location>
</feature>
<feature type="transmembrane region" description="Helical" evidence="2">
    <location>
        <begin position="50"/>
        <end position="71"/>
    </location>
</feature>
<dbReference type="CDD" id="cd11614">
    <property type="entry name" value="SAF_CpaB_FlgA_like"/>
    <property type="match status" value="1"/>
</dbReference>
<dbReference type="STRING" id="1121420.SAMN02746098_00174"/>
<reference evidence="5" key="1">
    <citation type="submission" date="2016-11" db="EMBL/GenBank/DDBJ databases">
        <authorList>
            <person name="Varghese N."/>
            <person name="Submissions S."/>
        </authorList>
    </citation>
    <scope>NUCLEOTIDE SEQUENCE [LARGE SCALE GENOMIC DNA]</scope>
    <source>
        <strain evidence="5">DSM 15449</strain>
    </source>
</reference>
<dbReference type="RefSeq" id="WP_159436877.1">
    <property type="nucleotide sequence ID" value="NZ_FQXJ01000003.1"/>
</dbReference>
<dbReference type="InterPro" id="IPR013974">
    <property type="entry name" value="SAF"/>
</dbReference>
<dbReference type="OrthoDB" id="1953381at2"/>
<dbReference type="Proteomes" id="UP000183954">
    <property type="component" value="Unassembled WGS sequence"/>
</dbReference>
<evidence type="ECO:0000313" key="4">
    <source>
        <dbReference type="EMBL" id="SHH10319.1"/>
    </source>
</evidence>
<organism evidence="4 5">
    <name type="scientific">Desulfosporosinus lacus DSM 15449</name>
    <dbReference type="NCBI Taxonomy" id="1121420"/>
    <lineage>
        <taxon>Bacteria</taxon>
        <taxon>Bacillati</taxon>
        <taxon>Bacillota</taxon>
        <taxon>Clostridia</taxon>
        <taxon>Eubacteriales</taxon>
        <taxon>Desulfitobacteriaceae</taxon>
        <taxon>Desulfosporosinus</taxon>
    </lineage>
</organism>
<keyword evidence="2" id="KW-0812">Transmembrane</keyword>
<gene>
    <name evidence="4" type="ORF">SAMN02746098_00174</name>
</gene>
<proteinExistence type="predicted"/>
<dbReference type="Pfam" id="PF16976">
    <property type="entry name" value="RcpC"/>
    <property type="match status" value="1"/>
</dbReference>
<feature type="domain" description="SAF" evidence="3">
    <location>
        <begin position="79"/>
        <end position="141"/>
    </location>
</feature>
<accession>A0A1M5Q970</accession>
<evidence type="ECO:0000313" key="5">
    <source>
        <dbReference type="Proteomes" id="UP000183954"/>
    </source>
</evidence>
<keyword evidence="2" id="KW-0472">Membrane</keyword>